<protein>
    <submittedName>
        <fullName evidence="1">Uncharacterized protein</fullName>
    </submittedName>
</protein>
<evidence type="ECO:0000313" key="2">
    <source>
        <dbReference type="Proteomes" id="UP000176943"/>
    </source>
</evidence>
<proteinExistence type="predicted"/>
<evidence type="ECO:0000313" key="1">
    <source>
        <dbReference type="EMBL" id="OGC87057.1"/>
    </source>
</evidence>
<dbReference type="AlphaFoldDB" id="A0A1F4XZA6"/>
<name>A0A1F4XZA6_9BACT</name>
<dbReference type="EMBL" id="MEWY01000007">
    <property type="protein sequence ID" value="OGC87057.1"/>
    <property type="molecule type" value="Genomic_DNA"/>
</dbReference>
<organism evidence="1 2">
    <name type="scientific">Candidatus Adlerbacteria bacterium RIFCSPLOWO2_01_FULL_54_16</name>
    <dbReference type="NCBI Taxonomy" id="1797244"/>
    <lineage>
        <taxon>Bacteria</taxon>
        <taxon>Candidatus Adleribacteriota</taxon>
    </lineage>
</organism>
<reference evidence="1 2" key="1">
    <citation type="journal article" date="2016" name="Nat. Commun.">
        <title>Thousands of microbial genomes shed light on interconnected biogeochemical processes in an aquifer system.</title>
        <authorList>
            <person name="Anantharaman K."/>
            <person name="Brown C.T."/>
            <person name="Hug L.A."/>
            <person name="Sharon I."/>
            <person name="Castelle C.J."/>
            <person name="Probst A.J."/>
            <person name="Thomas B.C."/>
            <person name="Singh A."/>
            <person name="Wilkins M.J."/>
            <person name="Karaoz U."/>
            <person name="Brodie E.L."/>
            <person name="Williams K.H."/>
            <person name="Hubbard S.S."/>
            <person name="Banfield J.F."/>
        </authorList>
    </citation>
    <scope>NUCLEOTIDE SEQUENCE [LARGE SCALE GENOMIC DNA]</scope>
</reference>
<dbReference type="Proteomes" id="UP000176943">
    <property type="component" value="Unassembled WGS sequence"/>
</dbReference>
<comment type="caution">
    <text evidence="1">The sequence shown here is derived from an EMBL/GenBank/DDBJ whole genome shotgun (WGS) entry which is preliminary data.</text>
</comment>
<gene>
    <name evidence="1" type="ORF">A3B33_00320</name>
</gene>
<accession>A0A1F4XZA6</accession>
<sequence>MKSLKKFTQGMSGAPLAPLAPLALLGALVLVFLLSARTPVALSQTPMAGWAWSDTIGWISLSGTGYGLTEQSNGDITGFAWSDNIGWIKFGGFPADSFPSGPGTLQINARRSGNNLQGWVRACSAAGDPYNCTGASTSGWDGWISLSGAGPDYGARTTSNPNYDQHYAWGSDVVGWLSFNFDASCTAAFFCSDADTSVYRDSYCTETVQTPNPCALGCNAGTGQCAVLQPPSGCISINAQTCVSPQKTFSVRKGGTVQIYWSASDADSCTVTGTNGQSWGPATSGLQTTAAIQQKTVYALSCTGDGGSMTDSATVNIIPEYREI</sequence>